<evidence type="ECO:0000256" key="1">
    <source>
        <dbReference type="ARBA" id="ARBA00003060"/>
    </source>
</evidence>
<dbReference type="PANTHER" id="PTHR28520:SF2">
    <property type="entry name" value="MITOTIC-SPINDLE ORGANIZING PROTEIN 1"/>
    <property type="match status" value="1"/>
</dbReference>
<dbReference type="GO" id="GO:0090307">
    <property type="term" value="P:mitotic spindle assembly"/>
    <property type="evidence" value="ECO:0007669"/>
    <property type="project" value="TreeGrafter"/>
</dbReference>
<proteinExistence type="inferred from homology"/>
<comment type="subcellular location">
    <subcellularLocation>
        <location evidence="2">Cytoplasm</location>
        <location evidence="2">Cytoskeleton</location>
        <location evidence="2">Microtubule organizing center</location>
    </subcellularLocation>
</comment>
<keyword evidence="5" id="KW-0963">Cytoplasm</keyword>
<keyword evidence="9" id="KW-1185">Reference proteome</keyword>
<dbReference type="GO" id="GO:0031021">
    <property type="term" value="C:interphase microtubule organizing center"/>
    <property type="evidence" value="ECO:0007669"/>
    <property type="project" value="TreeGrafter"/>
</dbReference>
<gene>
    <name evidence="8" type="ORF">INT47_004777</name>
</gene>
<organism evidence="8 9">
    <name type="scientific">Mucor saturninus</name>
    <dbReference type="NCBI Taxonomy" id="64648"/>
    <lineage>
        <taxon>Eukaryota</taxon>
        <taxon>Fungi</taxon>
        <taxon>Fungi incertae sedis</taxon>
        <taxon>Mucoromycota</taxon>
        <taxon>Mucoromycotina</taxon>
        <taxon>Mucoromycetes</taxon>
        <taxon>Mucorales</taxon>
        <taxon>Mucorineae</taxon>
        <taxon>Mucoraceae</taxon>
        <taxon>Mucor</taxon>
    </lineage>
</organism>
<name>A0A8H7R3R3_9FUNG</name>
<comment type="similarity">
    <text evidence="3">Belongs to the MOZART1 family.</text>
</comment>
<evidence type="ECO:0000256" key="6">
    <source>
        <dbReference type="ARBA" id="ARBA00023212"/>
    </source>
</evidence>
<dbReference type="GO" id="GO:0033566">
    <property type="term" value="P:gamma-tubulin complex localization"/>
    <property type="evidence" value="ECO:0007669"/>
    <property type="project" value="InterPro"/>
</dbReference>
<evidence type="ECO:0000313" key="8">
    <source>
        <dbReference type="EMBL" id="KAG2202753.1"/>
    </source>
</evidence>
<evidence type="ECO:0000256" key="4">
    <source>
        <dbReference type="ARBA" id="ARBA00016992"/>
    </source>
</evidence>
<evidence type="ECO:0000256" key="7">
    <source>
        <dbReference type="ARBA" id="ARBA00029810"/>
    </source>
</evidence>
<dbReference type="Proteomes" id="UP000603453">
    <property type="component" value="Unassembled WGS sequence"/>
</dbReference>
<dbReference type="GO" id="GO:0005819">
    <property type="term" value="C:spindle"/>
    <property type="evidence" value="ECO:0007669"/>
    <property type="project" value="TreeGrafter"/>
</dbReference>
<dbReference type="PANTHER" id="PTHR28520">
    <property type="entry name" value="MITOTIC-SPINDLE ORGANIZING PROTEIN 1"/>
    <property type="match status" value="1"/>
</dbReference>
<sequence length="70" mass="7615">METTRNIEVKETIDILEDLSSLLNAGLDRETLSLCVSLCERGVNPEALATVIKDLRQQQLSAAEANSLGN</sequence>
<comment type="caution">
    <text evidence="8">The sequence shown here is derived from an EMBL/GenBank/DDBJ whole genome shotgun (WGS) entry which is preliminary data.</text>
</comment>
<dbReference type="AlphaFoldDB" id="A0A8H7R3R3"/>
<dbReference type="InterPro" id="IPR022214">
    <property type="entry name" value="MZT1"/>
</dbReference>
<dbReference type="EMBL" id="JAEPRD010000057">
    <property type="protein sequence ID" value="KAG2202753.1"/>
    <property type="molecule type" value="Genomic_DNA"/>
</dbReference>
<keyword evidence="6" id="KW-0206">Cytoskeleton</keyword>
<protein>
    <recommendedName>
        <fullName evidence="4">Mitotic-spindle organizing protein 1</fullName>
    </recommendedName>
    <alternativeName>
        <fullName evidence="7">Mitotic-spindle organizing protein associated with a ring of gamma-tubulin 1</fullName>
    </alternativeName>
</protein>
<evidence type="ECO:0000256" key="3">
    <source>
        <dbReference type="ARBA" id="ARBA00011015"/>
    </source>
</evidence>
<evidence type="ECO:0000256" key="5">
    <source>
        <dbReference type="ARBA" id="ARBA00022490"/>
    </source>
</evidence>
<evidence type="ECO:0000256" key="2">
    <source>
        <dbReference type="ARBA" id="ARBA00004267"/>
    </source>
</evidence>
<accession>A0A8H7R3R3</accession>
<dbReference type="OrthoDB" id="48571at2759"/>
<dbReference type="Pfam" id="PF12554">
    <property type="entry name" value="MOZART1"/>
    <property type="match status" value="1"/>
</dbReference>
<dbReference type="GO" id="GO:0051415">
    <property type="term" value="P:microtubule nucleation by interphase microtubule organizing center"/>
    <property type="evidence" value="ECO:0007669"/>
    <property type="project" value="TreeGrafter"/>
</dbReference>
<evidence type="ECO:0000313" key="9">
    <source>
        <dbReference type="Proteomes" id="UP000603453"/>
    </source>
</evidence>
<reference evidence="8" key="1">
    <citation type="submission" date="2020-12" db="EMBL/GenBank/DDBJ databases">
        <title>Metabolic potential, ecology and presence of endohyphal bacteria is reflected in genomic diversity of Mucoromycotina.</title>
        <authorList>
            <person name="Muszewska A."/>
            <person name="Okrasinska A."/>
            <person name="Steczkiewicz K."/>
            <person name="Drgas O."/>
            <person name="Orlowska M."/>
            <person name="Perlinska-Lenart U."/>
            <person name="Aleksandrzak-Piekarczyk T."/>
            <person name="Szatraj K."/>
            <person name="Zielenkiewicz U."/>
            <person name="Pilsyk S."/>
            <person name="Malc E."/>
            <person name="Mieczkowski P."/>
            <person name="Kruszewska J.S."/>
            <person name="Biernat P."/>
            <person name="Pawlowska J."/>
        </authorList>
    </citation>
    <scope>NUCLEOTIDE SEQUENCE</scope>
    <source>
        <strain evidence="8">WA0000017839</strain>
    </source>
</reference>
<dbReference type="GO" id="GO:0000931">
    <property type="term" value="C:gamma-tubulin ring complex"/>
    <property type="evidence" value="ECO:0007669"/>
    <property type="project" value="InterPro"/>
</dbReference>
<dbReference type="GO" id="GO:0044732">
    <property type="term" value="C:mitotic spindle pole body"/>
    <property type="evidence" value="ECO:0007669"/>
    <property type="project" value="TreeGrafter"/>
</dbReference>
<comment type="function">
    <text evidence="1">Required for gamma-tubulin complex recruitment to the microtubule organizing center (MTOC).</text>
</comment>